<dbReference type="Proteomes" id="UP000639006">
    <property type="component" value="Unassembled WGS sequence"/>
</dbReference>
<organism evidence="1 2">
    <name type="scientific">Candidatus Argoarchaeum ethanivorans</name>
    <dbReference type="NCBI Taxonomy" id="2608793"/>
    <lineage>
        <taxon>Archaea</taxon>
        <taxon>Methanobacteriati</taxon>
        <taxon>Methanobacteriota</taxon>
        <taxon>Stenosarchaea group</taxon>
        <taxon>Methanomicrobia</taxon>
        <taxon>Methanosarcinales</taxon>
        <taxon>Methanosarcinales incertae sedis</taxon>
        <taxon>GOM Arc I cluster</taxon>
        <taxon>Candidatus Argoarchaeum</taxon>
    </lineage>
</organism>
<gene>
    <name evidence="1" type="ORF">DIAAKJNI_00065</name>
</gene>
<dbReference type="EMBL" id="CAJHIQ010000002">
    <property type="protein sequence ID" value="CAD6491102.1"/>
    <property type="molecule type" value="Genomic_DNA"/>
</dbReference>
<evidence type="ECO:0000313" key="2">
    <source>
        <dbReference type="Proteomes" id="UP000639006"/>
    </source>
</evidence>
<dbReference type="PIRSF" id="PIRSF019164">
    <property type="entry name" value="UCP019164"/>
    <property type="match status" value="1"/>
</dbReference>
<comment type="caution">
    <text evidence="1">The sequence shown here is derived from an EMBL/GenBank/DDBJ whole genome shotgun (WGS) entry which is preliminary data.</text>
</comment>
<sequence>MEFMIYRGAPYKYDWVIDLVEDVGGFIISKSMQTTEVVIIFAVPKEDVQKVEEMSGRIFGDLKSALLAGTEIIMVSPSYSRHHAPMPHCGIIQNFRENGAKVDSLAMARGVGLEICRMSAMERSLIEEHDLAVFLFGSFEHCIREYKLKMIEDLDMPIVVMAYPPMEVEKSNITYVDGLTRILMSFRKGDEQERLNKVTQAVLETVKKIKEELKDDPLVVPPIYLKQEIEEQVPAIETCLSPAPVTLKLDSLRIKLPYDTYADDIKNLHILNNRNLTDAAEVSQSYIGQILVKIQRESTAGSFFGE</sequence>
<evidence type="ECO:0000313" key="1">
    <source>
        <dbReference type="EMBL" id="CAD6491102.1"/>
    </source>
</evidence>
<dbReference type="Pfam" id="PF04609">
    <property type="entry name" value="MCR_C"/>
    <property type="match status" value="1"/>
</dbReference>
<dbReference type="InterPro" id="IPR026327">
    <property type="entry name" value="Me_CoM_Rdtase_prot-C-like"/>
</dbReference>
<name>A0A811T614_9EURY</name>
<protein>
    <submittedName>
        <fullName evidence="1">Methyl-coenzyme M reductase operon protein C</fullName>
    </submittedName>
</protein>
<dbReference type="AlphaFoldDB" id="A0A811T614"/>
<accession>A0A811T614</accession>
<reference evidence="1" key="1">
    <citation type="submission" date="2020-10" db="EMBL/GenBank/DDBJ databases">
        <authorList>
            <person name="Hahn C.J."/>
            <person name="Laso-Perez R."/>
            <person name="Vulcano F."/>
            <person name="Vaziourakis K.-M."/>
            <person name="Stokke R."/>
            <person name="Steen I.H."/>
            <person name="Teske A."/>
            <person name="Boetius A."/>
            <person name="Liebeke M."/>
            <person name="Amann R."/>
            <person name="Knittel K."/>
        </authorList>
    </citation>
    <scope>NUCLEOTIDE SEQUENCE</scope>
    <source>
        <strain evidence="1">Gfbio:e3339647-f889-4370-9287-4fb5cb688e4c:AG392M11_GoMArc1</strain>
    </source>
</reference>
<proteinExistence type="predicted"/>
<dbReference type="InterPro" id="IPR011312">
    <property type="entry name" value="Menthan_mark_7"/>
</dbReference>